<dbReference type="AlphaFoldDB" id="A0A5C7FGA5"/>
<dbReference type="SUPFAM" id="SSF53649">
    <property type="entry name" value="Alkaline phosphatase-like"/>
    <property type="match status" value="1"/>
</dbReference>
<dbReference type="Proteomes" id="UP000321907">
    <property type="component" value="Unassembled WGS sequence"/>
</dbReference>
<evidence type="ECO:0000313" key="5">
    <source>
        <dbReference type="Proteomes" id="UP000321907"/>
    </source>
</evidence>
<accession>A0A5C7FGA5</accession>
<dbReference type="GO" id="GO:0046872">
    <property type="term" value="F:metal ion binding"/>
    <property type="evidence" value="ECO:0007669"/>
    <property type="project" value="UniProtKB-KW"/>
</dbReference>
<dbReference type="Pfam" id="PF00884">
    <property type="entry name" value="Sulfatase"/>
    <property type="match status" value="1"/>
</dbReference>
<evidence type="ECO:0000259" key="3">
    <source>
        <dbReference type="Pfam" id="PF00884"/>
    </source>
</evidence>
<proteinExistence type="predicted"/>
<dbReference type="GO" id="GO:0005737">
    <property type="term" value="C:cytoplasm"/>
    <property type="evidence" value="ECO:0007669"/>
    <property type="project" value="TreeGrafter"/>
</dbReference>
<name>A0A5C7FGA5_9BACT</name>
<reference evidence="4 5" key="1">
    <citation type="submission" date="2019-08" db="EMBL/GenBank/DDBJ databases">
        <title>Lewinella sp. strain SSH13 Genome sequencing and assembly.</title>
        <authorList>
            <person name="Kim I."/>
        </authorList>
    </citation>
    <scope>NUCLEOTIDE SEQUENCE [LARGE SCALE GENOMIC DNA]</scope>
    <source>
        <strain evidence="4 5">SSH13</strain>
    </source>
</reference>
<keyword evidence="1" id="KW-0479">Metal-binding</keyword>
<evidence type="ECO:0000256" key="2">
    <source>
        <dbReference type="ARBA" id="ARBA00022801"/>
    </source>
</evidence>
<dbReference type="Gene3D" id="3.40.720.10">
    <property type="entry name" value="Alkaline Phosphatase, subunit A"/>
    <property type="match status" value="1"/>
</dbReference>
<organism evidence="4 5">
    <name type="scientific">Neolewinella aurantiaca</name>
    <dbReference type="NCBI Taxonomy" id="2602767"/>
    <lineage>
        <taxon>Bacteria</taxon>
        <taxon>Pseudomonadati</taxon>
        <taxon>Bacteroidota</taxon>
        <taxon>Saprospiria</taxon>
        <taxon>Saprospirales</taxon>
        <taxon>Lewinellaceae</taxon>
        <taxon>Neolewinella</taxon>
    </lineage>
</organism>
<evidence type="ECO:0000313" key="4">
    <source>
        <dbReference type="EMBL" id="TXF86327.1"/>
    </source>
</evidence>
<dbReference type="GO" id="GO:0016740">
    <property type="term" value="F:transferase activity"/>
    <property type="evidence" value="ECO:0007669"/>
    <property type="project" value="UniProtKB-KW"/>
</dbReference>
<dbReference type="EMBL" id="VOXD01000040">
    <property type="protein sequence ID" value="TXF86327.1"/>
    <property type="molecule type" value="Genomic_DNA"/>
</dbReference>
<comment type="caution">
    <text evidence="4">The sequence shown here is derived from an EMBL/GenBank/DDBJ whole genome shotgun (WGS) entry which is preliminary data.</text>
</comment>
<sequence>MIRSTSPPVNKLNVQLTNEPTMRYLPLLLLLLLCTCDRAQNTDNTGQDAPAPDTRPNVIFIMDDQHRWDAIGKVNPQVITPTLDGMIDDGISFNQAVCQAPMCVPSRNSIMFGMYPSQTGVFRNSGGVKDDAMPGKPMPQYFKDAGYETAGFGKTHWGKHRTNTRGFETRFTSEIPETGGITMAQVDSAAKARYDAEIKPMGPGEENNIGYLGFTSQLPEGDHRDGWINEQAIRYIRQREDERPLFFYLSYMKPHAGHNPPAGYEEKYDLDEITYAVQPPWVADYSPHSSGVNRREMYEGFWKNAGSEEWKLMTMRYYANITWIDDMLGRTLRELGEKGILNNAIIVYTADHGEMLGEHYYRFNKYCLYEASVRVPLIITGSALPENLKRGSTDNRPVDLVDVLPTLLAAAGVEPSTELPGFNLLDAPKREGNFSALHERPGEAAFMWRTATNKLILVFNRKADPHEYTTSDIIAGEFYDLEADPLEWNDLYEETAISELRAQFQKKIMEKLAAM</sequence>
<evidence type="ECO:0000256" key="1">
    <source>
        <dbReference type="ARBA" id="ARBA00022723"/>
    </source>
</evidence>
<gene>
    <name evidence="4" type="ORF">FUA23_19605</name>
</gene>
<dbReference type="PANTHER" id="PTHR45953">
    <property type="entry name" value="IDURONATE 2-SULFATASE"/>
    <property type="match status" value="1"/>
</dbReference>
<keyword evidence="2 4" id="KW-0378">Hydrolase</keyword>
<keyword evidence="4" id="KW-0808">Transferase</keyword>
<dbReference type="PANTHER" id="PTHR45953:SF1">
    <property type="entry name" value="IDURONATE 2-SULFATASE"/>
    <property type="match status" value="1"/>
</dbReference>
<dbReference type="CDD" id="cd16022">
    <property type="entry name" value="sulfatase_like"/>
    <property type="match status" value="1"/>
</dbReference>
<keyword evidence="5" id="KW-1185">Reference proteome</keyword>
<dbReference type="InterPro" id="IPR017850">
    <property type="entry name" value="Alkaline_phosphatase_core_sf"/>
</dbReference>
<dbReference type="OrthoDB" id="9763552at2"/>
<feature type="domain" description="Sulfatase N-terminal" evidence="3">
    <location>
        <begin position="56"/>
        <end position="413"/>
    </location>
</feature>
<protein>
    <submittedName>
        <fullName evidence="4">Sulfatase-like hydrolase/transferase</fullName>
    </submittedName>
</protein>
<dbReference type="GO" id="GO:0008484">
    <property type="term" value="F:sulfuric ester hydrolase activity"/>
    <property type="evidence" value="ECO:0007669"/>
    <property type="project" value="TreeGrafter"/>
</dbReference>
<dbReference type="InterPro" id="IPR000917">
    <property type="entry name" value="Sulfatase_N"/>
</dbReference>